<evidence type="ECO:0000256" key="1">
    <source>
        <dbReference type="SAM" id="SignalP"/>
    </source>
</evidence>
<sequence>MKGLKMLAIAALALSPVAVVAAPASAAPASAINGGSVATPAGWGTDFADWFCRNYGVACP</sequence>
<accession>A0ABQ0RJZ0</accession>
<gene>
    <name evidence="2" type="ORF">ANI01nite_13280</name>
</gene>
<evidence type="ECO:0000313" key="3">
    <source>
        <dbReference type="Proteomes" id="UP000316242"/>
    </source>
</evidence>
<dbReference type="EMBL" id="BJNE01000004">
    <property type="protein sequence ID" value="GEC12125.1"/>
    <property type="molecule type" value="Genomic_DNA"/>
</dbReference>
<keyword evidence="1" id="KW-0732">Signal</keyword>
<proteinExistence type="predicted"/>
<organism evidence="2 3">
    <name type="scientific">Glutamicibacter nicotianae</name>
    <name type="common">Arthrobacter nicotianae</name>
    <dbReference type="NCBI Taxonomy" id="37929"/>
    <lineage>
        <taxon>Bacteria</taxon>
        <taxon>Bacillati</taxon>
        <taxon>Actinomycetota</taxon>
        <taxon>Actinomycetes</taxon>
        <taxon>Micrococcales</taxon>
        <taxon>Micrococcaceae</taxon>
        <taxon>Glutamicibacter</taxon>
    </lineage>
</organism>
<name>A0ABQ0RJZ0_GLUNI</name>
<feature type="chain" id="PRO_5045943812" evidence="1">
    <location>
        <begin position="27"/>
        <end position="60"/>
    </location>
</feature>
<protein>
    <submittedName>
        <fullName evidence="2">Uncharacterized protein</fullName>
    </submittedName>
</protein>
<keyword evidence="3" id="KW-1185">Reference proteome</keyword>
<comment type="caution">
    <text evidence="2">The sequence shown here is derived from an EMBL/GenBank/DDBJ whole genome shotgun (WGS) entry which is preliminary data.</text>
</comment>
<reference evidence="2 3" key="1">
    <citation type="submission" date="2019-06" db="EMBL/GenBank/DDBJ databases">
        <title>Whole genome shotgun sequence of Glutamicibacter nicotianae NBRC 14234.</title>
        <authorList>
            <person name="Hosoyama A."/>
            <person name="Uohara A."/>
            <person name="Ohji S."/>
            <person name="Ichikawa N."/>
        </authorList>
    </citation>
    <scope>NUCLEOTIDE SEQUENCE [LARGE SCALE GENOMIC DNA]</scope>
    <source>
        <strain evidence="2 3">NBRC 14234</strain>
    </source>
</reference>
<dbReference type="Proteomes" id="UP000316242">
    <property type="component" value="Unassembled WGS sequence"/>
</dbReference>
<feature type="signal peptide" evidence="1">
    <location>
        <begin position="1"/>
        <end position="26"/>
    </location>
</feature>
<evidence type="ECO:0000313" key="2">
    <source>
        <dbReference type="EMBL" id="GEC12125.1"/>
    </source>
</evidence>